<dbReference type="InterPro" id="IPR011993">
    <property type="entry name" value="PH-like_dom_sf"/>
</dbReference>
<proteinExistence type="predicted"/>
<reference evidence="5" key="1">
    <citation type="submission" date="2025-08" db="UniProtKB">
        <authorList>
            <consortium name="RefSeq"/>
        </authorList>
    </citation>
    <scope>IDENTIFICATION</scope>
</reference>
<dbReference type="SMART" id="SM00233">
    <property type="entry name" value="PH"/>
    <property type="match status" value="1"/>
</dbReference>
<keyword evidence="4" id="KW-1185">Reference proteome</keyword>
<dbReference type="PROSITE" id="PS50003">
    <property type="entry name" value="PH_DOMAIN"/>
    <property type="match status" value="1"/>
</dbReference>
<organism evidence="4 5">
    <name type="scientific">Actinia tenebrosa</name>
    <name type="common">Australian red waratah sea anemone</name>
    <dbReference type="NCBI Taxonomy" id="6105"/>
    <lineage>
        <taxon>Eukaryota</taxon>
        <taxon>Metazoa</taxon>
        <taxon>Cnidaria</taxon>
        <taxon>Anthozoa</taxon>
        <taxon>Hexacorallia</taxon>
        <taxon>Actiniaria</taxon>
        <taxon>Actiniidae</taxon>
        <taxon>Actinia</taxon>
    </lineage>
</organism>
<dbReference type="SUPFAM" id="SSF103657">
    <property type="entry name" value="BAR/IMD domain-like"/>
    <property type="match status" value="1"/>
</dbReference>
<gene>
    <name evidence="5" type="primary">LOC116306489</name>
</gene>
<evidence type="ECO:0000313" key="5">
    <source>
        <dbReference type="RefSeq" id="XP_031572421.1"/>
    </source>
</evidence>
<dbReference type="GeneID" id="116306489"/>
<dbReference type="InParanoid" id="A0A6P8IY73"/>
<dbReference type="Pfam" id="PF00169">
    <property type="entry name" value="PH"/>
    <property type="match status" value="1"/>
</dbReference>
<feature type="domain" description="PH" evidence="3">
    <location>
        <begin position="303"/>
        <end position="396"/>
    </location>
</feature>
<dbReference type="InterPro" id="IPR027267">
    <property type="entry name" value="AH/BAR_dom_sf"/>
</dbReference>
<dbReference type="PANTHER" id="PTHR45854:SF3">
    <property type="entry name" value="ARFGAP WITH SH3 DOMAIN, ANK REPEAT AND PH DOMAIN-CONTAINING PROTEIN"/>
    <property type="match status" value="1"/>
</dbReference>
<feature type="coiled-coil region" evidence="1">
    <location>
        <begin position="239"/>
        <end position="284"/>
    </location>
</feature>
<dbReference type="Pfam" id="PF16746">
    <property type="entry name" value="BAR_3"/>
    <property type="match status" value="1"/>
</dbReference>
<dbReference type="InterPro" id="IPR004148">
    <property type="entry name" value="BAR_dom"/>
</dbReference>
<feature type="compositionally biased region" description="Basic and acidic residues" evidence="2">
    <location>
        <begin position="402"/>
        <end position="412"/>
    </location>
</feature>
<dbReference type="InterPro" id="IPR001849">
    <property type="entry name" value="PH_domain"/>
</dbReference>
<sequence length="427" mass="48596">MPDRISTVDFLQETRDDMSSPTTSNFLSSMNACRNTVNEVEESLESDRMVLSKFKKSVKALHGAGLGHINNQIAEAENLEKLGSQALSREADTGIGTTFLKFSVMSKELSSIMKTLFTDYYNMVLFPMDSLLKGDLKEVKGELRKPLERALKDYEAKSLKIEKEKKKLAQEAGLMRTEVTGSEMAEETEKERRNFQLQMCEYLIKVNEIKAKKSVELATHLVDYYHAQIRYFQESLDVLDSLKGYVEELMHELHQLRSKQDEDKKELINMKNELKALLQSEKESTQVKGGYSLHGTQGHKIHGTQRAGFLSKRSEGLRKMWQKRYCTVKNGQFTLAHSTTSEPTQTLNLLVCQVKEEVEGKRRTFSLVSHNRTFLFQAEDDADLNAWVSVISNSRKEALEKAFGDNDSEPRDGSSSIVHNIKEVSRG</sequence>
<accession>A0A6P8IY73</accession>
<dbReference type="PANTHER" id="PTHR45854">
    <property type="entry name" value="ASAP FAMILY MEMBER"/>
    <property type="match status" value="1"/>
</dbReference>
<dbReference type="GO" id="GO:0005096">
    <property type="term" value="F:GTPase activator activity"/>
    <property type="evidence" value="ECO:0007669"/>
    <property type="project" value="InterPro"/>
</dbReference>
<dbReference type="RefSeq" id="XP_031572421.1">
    <property type="nucleotide sequence ID" value="XM_031716561.1"/>
</dbReference>
<dbReference type="Gene3D" id="1.20.1270.60">
    <property type="entry name" value="Arfaptin homology (AH) domain/BAR domain"/>
    <property type="match status" value="1"/>
</dbReference>
<evidence type="ECO:0000256" key="1">
    <source>
        <dbReference type="SAM" id="Coils"/>
    </source>
</evidence>
<evidence type="ECO:0000313" key="4">
    <source>
        <dbReference type="Proteomes" id="UP000515163"/>
    </source>
</evidence>
<keyword evidence="1" id="KW-0175">Coiled coil</keyword>
<dbReference type="KEGG" id="aten:116306489"/>
<dbReference type="Gene3D" id="2.30.29.30">
    <property type="entry name" value="Pleckstrin-homology domain (PH domain)/Phosphotyrosine-binding domain (PTB)"/>
    <property type="match status" value="1"/>
</dbReference>
<dbReference type="OrthoDB" id="5980717at2759"/>
<evidence type="ECO:0000259" key="3">
    <source>
        <dbReference type="PROSITE" id="PS50003"/>
    </source>
</evidence>
<name>A0A6P8IY73_ACTTE</name>
<dbReference type="InterPro" id="IPR043593">
    <property type="entry name" value="ASAP"/>
</dbReference>
<dbReference type="GO" id="GO:0005737">
    <property type="term" value="C:cytoplasm"/>
    <property type="evidence" value="ECO:0007669"/>
    <property type="project" value="InterPro"/>
</dbReference>
<dbReference type="Proteomes" id="UP000515163">
    <property type="component" value="Unplaced"/>
</dbReference>
<dbReference type="AlphaFoldDB" id="A0A6P8IY73"/>
<feature type="region of interest" description="Disordered" evidence="2">
    <location>
        <begin position="402"/>
        <end position="427"/>
    </location>
</feature>
<protein>
    <submittedName>
        <fullName evidence="5">Arf-GAP with SH3 domain, ANK repeat and PH domain-containing protein 2-like</fullName>
    </submittedName>
</protein>
<dbReference type="SUPFAM" id="SSF50729">
    <property type="entry name" value="PH domain-like"/>
    <property type="match status" value="1"/>
</dbReference>
<evidence type="ECO:0000256" key="2">
    <source>
        <dbReference type="SAM" id="MobiDB-lite"/>
    </source>
</evidence>